<sequence>MKIDHTEITVKLLNEFTSKYLQENAELIQATIEATEEALSINNVMQAKPEKTKMKHCLLCEGKGHYYSPSLLRVVRCCEI</sequence>
<dbReference type="RefSeq" id="WP_111540613.1">
    <property type="nucleotide sequence ID" value="NZ_QKYV01000003.1"/>
</dbReference>
<name>A0A2W7I603_9FLAO</name>
<keyword evidence="2" id="KW-1185">Reference proteome</keyword>
<dbReference type="EMBL" id="QKYV01000003">
    <property type="protein sequence ID" value="PZW41608.1"/>
    <property type="molecule type" value="Genomic_DNA"/>
</dbReference>
<proteinExistence type="predicted"/>
<dbReference type="Proteomes" id="UP000249542">
    <property type="component" value="Unassembled WGS sequence"/>
</dbReference>
<protein>
    <submittedName>
        <fullName evidence="1">Uncharacterized protein</fullName>
    </submittedName>
</protein>
<accession>A0A2W7I603</accession>
<gene>
    <name evidence="1" type="ORF">LX95_01289</name>
</gene>
<evidence type="ECO:0000313" key="2">
    <source>
        <dbReference type="Proteomes" id="UP000249542"/>
    </source>
</evidence>
<organism evidence="1 2">
    <name type="scientific">Mesonia algae</name>
    <dbReference type="NCBI Taxonomy" id="213248"/>
    <lineage>
        <taxon>Bacteria</taxon>
        <taxon>Pseudomonadati</taxon>
        <taxon>Bacteroidota</taxon>
        <taxon>Flavobacteriia</taxon>
        <taxon>Flavobacteriales</taxon>
        <taxon>Flavobacteriaceae</taxon>
        <taxon>Mesonia</taxon>
    </lineage>
</organism>
<dbReference type="AlphaFoldDB" id="A0A2W7I603"/>
<reference evidence="1 2" key="1">
    <citation type="submission" date="2018-06" db="EMBL/GenBank/DDBJ databases">
        <title>Genomic Encyclopedia of Archaeal and Bacterial Type Strains, Phase II (KMG-II): from individual species to whole genera.</title>
        <authorList>
            <person name="Goeker M."/>
        </authorList>
    </citation>
    <scope>NUCLEOTIDE SEQUENCE [LARGE SCALE GENOMIC DNA]</scope>
    <source>
        <strain evidence="1 2">DSM 15361</strain>
    </source>
</reference>
<evidence type="ECO:0000313" key="1">
    <source>
        <dbReference type="EMBL" id="PZW41608.1"/>
    </source>
</evidence>
<comment type="caution">
    <text evidence="1">The sequence shown here is derived from an EMBL/GenBank/DDBJ whole genome shotgun (WGS) entry which is preliminary data.</text>
</comment>